<evidence type="ECO:0000256" key="2">
    <source>
        <dbReference type="ARBA" id="ARBA00044777"/>
    </source>
</evidence>
<dbReference type="Gene3D" id="6.10.250.2410">
    <property type="match status" value="1"/>
</dbReference>
<dbReference type="InterPro" id="IPR003768">
    <property type="entry name" value="ScpA"/>
</dbReference>
<evidence type="ECO:0000256" key="1">
    <source>
        <dbReference type="ARBA" id="ARBA00022829"/>
    </source>
</evidence>
<name>A0A7C5V3R7_9FIRM</name>
<evidence type="ECO:0000256" key="3">
    <source>
        <dbReference type="HAMAP-Rule" id="MF_01805"/>
    </source>
</evidence>
<dbReference type="GO" id="GO:0006260">
    <property type="term" value="P:DNA replication"/>
    <property type="evidence" value="ECO:0007669"/>
    <property type="project" value="UniProtKB-UniRule"/>
</dbReference>
<dbReference type="GO" id="GO:0051301">
    <property type="term" value="P:cell division"/>
    <property type="evidence" value="ECO:0007669"/>
    <property type="project" value="UniProtKB-KW"/>
</dbReference>
<dbReference type="Gene3D" id="1.10.10.580">
    <property type="entry name" value="Structural maintenance of chromosome 1. Chain E"/>
    <property type="match status" value="1"/>
</dbReference>
<dbReference type="HAMAP" id="MF_01805">
    <property type="entry name" value="ScpA"/>
    <property type="match status" value="1"/>
</dbReference>
<accession>A0A7C5V3R7</accession>
<dbReference type="GO" id="GO:0007059">
    <property type="term" value="P:chromosome segregation"/>
    <property type="evidence" value="ECO:0007669"/>
    <property type="project" value="UniProtKB-UniRule"/>
</dbReference>
<dbReference type="PANTHER" id="PTHR33969:SF2">
    <property type="entry name" value="SEGREGATION AND CONDENSATION PROTEIN A"/>
    <property type="match status" value="1"/>
</dbReference>
<keyword evidence="1 3" id="KW-0159">Chromosome partition</keyword>
<comment type="similarity">
    <text evidence="3">Belongs to the ScpA family.</text>
</comment>
<keyword evidence="3" id="KW-0132">Cell division</keyword>
<proteinExistence type="inferred from homology"/>
<comment type="subunit">
    <text evidence="3">Component of a cohesin-like complex composed of ScpA, ScpB and the Smc homodimer, in which ScpA and ScpB bind to the head domain of Smc. The presence of the three proteins is required for the association of the complex with DNA.</text>
</comment>
<dbReference type="GO" id="GO:0005737">
    <property type="term" value="C:cytoplasm"/>
    <property type="evidence" value="ECO:0007669"/>
    <property type="project" value="UniProtKB-SubCell"/>
</dbReference>
<keyword evidence="3" id="KW-0131">Cell cycle</keyword>
<dbReference type="PANTHER" id="PTHR33969">
    <property type="entry name" value="SEGREGATION AND CONDENSATION PROTEIN A"/>
    <property type="match status" value="1"/>
</dbReference>
<dbReference type="Pfam" id="PF02616">
    <property type="entry name" value="SMC_ScpA"/>
    <property type="match status" value="1"/>
</dbReference>
<protein>
    <recommendedName>
        <fullName evidence="2 3">Segregation and condensation protein A</fullName>
    </recommendedName>
</protein>
<gene>
    <name evidence="3" type="primary">scpA</name>
    <name evidence="4" type="ORF">ENL71_00850</name>
</gene>
<comment type="subcellular location">
    <subcellularLocation>
        <location evidence="3">Cytoplasm</location>
    </subcellularLocation>
    <text evidence="3">Associated with two foci at the outer edges of the nucleoid region in young cells, and at four foci within both cell halves in older cells.</text>
</comment>
<reference evidence="4" key="1">
    <citation type="journal article" date="2020" name="mSystems">
        <title>Genome- and Community-Level Interaction Insights into Carbon Utilization and Element Cycling Functions of Hydrothermarchaeota in Hydrothermal Sediment.</title>
        <authorList>
            <person name="Zhou Z."/>
            <person name="Liu Y."/>
            <person name="Xu W."/>
            <person name="Pan J."/>
            <person name="Luo Z.H."/>
            <person name="Li M."/>
        </authorList>
    </citation>
    <scope>NUCLEOTIDE SEQUENCE [LARGE SCALE GENOMIC DNA]</scope>
    <source>
        <strain evidence="4">SpSt-102</strain>
    </source>
</reference>
<sequence length="236" mass="28107">MNFEVKLPNFEGPLDLLLYLIKKEKINIYEIPVSEITNQYLAYLNHLDTINVDSVSEFMVMAATLLEIKSRMLLPKTQEDQDPRQELVERLREYQKYKQVAVYLKENYPYRECYRKTNQDYLLLKENKKELVVQLDIKKLCRAYLAISRKNHDLPKESVQKLQEITKKQPISILKVVKQVFEYIKQKGVLYFSSLIKGISKEEIIYRFLAILELCKLGHIFAHQQEVFDDIKILKR</sequence>
<dbReference type="InterPro" id="IPR023093">
    <property type="entry name" value="ScpA-like_C"/>
</dbReference>
<dbReference type="EMBL" id="DRUZ01000011">
    <property type="protein sequence ID" value="HHS01088.1"/>
    <property type="molecule type" value="Genomic_DNA"/>
</dbReference>
<keyword evidence="3" id="KW-0963">Cytoplasm</keyword>
<comment type="function">
    <text evidence="3">Participates in chromosomal partition during cell division. May act via the formation of a condensin-like complex containing Smc and ScpB that pull DNA away from mid-cell into both cell halves.</text>
</comment>
<dbReference type="AlphaFoldDB" id="A0A7C5V3R7"/>
<evidence type="ECO:0000313" key="4">
    <source>
        <dbReference type="EMBL" id="HHS01088.1"/>
    </source>
</evidence>
<comment type="caution">
    <text evidence="4">The sequence shown here is derived from an EMBL/GenBank/DDBJ whole genome shotgun (WGS) entry which is preliminary data.</text>
</comment>
<organism evidence="4">
    <name type="scientific">Caldicellulosiruptor owensensis</name>
    <dbReference type="NCBI Taxonomy" id="55205"/>
    <lineage>
        <taxon>Bacteria</taxon>
        <taxon>Bacillati</taxon>
        <taxon>Bacillota</taxon>
        <taxon>Bacillota incertae sedis</taxon>
        <taxon>Caldicellulosiruptorales</taxon>
        <taxon>Caldicellulosiruptoraceae</taxon>
        <taxon>Caldicellulosiruptor</taxon>
    </lineage>
</organism>